<dbReference type="RefSeq" id="WP_134113396.1">
    <property type="nucleotide sequence ID" value="NZ_SOBG01000006.1"/>
</dbReference>
<dbReference type="Proteomes" id="UP000294678">
    <property type="component" value="Unassembled WGS sequence"/>
</dbReference>
<dbReference type="AlphaFoldDB" id="A0AA46DYB1"/>
<comment type="caution">
    <text evidence="3">The sequence shown here is derived from an EMBL/GenBank/DDBJ whole genome shotgun (WGS) entry which is preliminary data.</text>
</comment>
<keyword evidence="1" id="KW-0732">Signal</keyword>
<sequence>MKKVSKILLALSILSLSACSVIETKTNNTQGQSLFFYKDKVNDDNGYGNYKYPTDKKYTLKSLDINSIEITENKKEYNFIITVGSFINNYSNNDFGWEAQMFDIYLNFNENKYYNTIYGRNLKIKDKWDKVIVVAPLRNVDFKTKFIKENTDVKDDTTGYENITEGLIYPDNVDVQGNKFIVSVSKDKISFNKLKGIQVFSMGFDTSSNGTFNTKVDEFVGLNSFGGGTDYNGDSNVIDILGDNSLMKNYVSEEGKEEFAEIELIKVK</sequence>
<accession>A0AA46DYB1</accession>
<keyword evidence="4" id="KW-1185">Reference proteome</keyword>
<reference evidence="3 4" key="1">
    <citation type="submission" date="2019-03" db="EMBL/GenBank/DDBJ databases">
        <title>Genomic Encyclopedia of Type Strains, Phase IV (KMG-IV): sequencing the most valuable type-strain genomes for metagenomic binning, comparative biology and taxonomic classification.</title>
        <authorList>
            <person name="Goeker M."/>
        </authorList>
    </citation>
    <scope>NUCLEOTIDE SEQUENCE [LARGE SCALE GENOMIC DNA]</scope>
    <source>
        <strain evidence="3 4">DSM 100055</strain>
    </source>
</reference>
<dbReference type="PROSITE" id="PS51257">
    <property type="entry name" value="PROKAR_LIPOPROTEIN"/>
    <property type="match status" value="1"/>
</dbReference>
<dbReference type="Pfam" id="PF09985">
    <property type="entry name" value="Glucodextran_C"/>
    <property type="match status" value="1"/>
</dbReference>
<feature type="signal peptide" evidence="1">
    <location>
        <begin position="1"/>
        <end position="20"/>
    </location>
</feature>
<evidence type="ECO:0000313" key="4">
    <source>
        <dbReference type="Proteomes" id="UP000294678"/>
    </source>
</evidence>
<dbReference type="EMBL" id="SOBG01000006">
    <property type="protein sequence ID" value="TDT69185.1"/>
    <property type="molecule type" value="Genomic_DNA"/>
</dbReference>
<organism evidence="3 4">
    <name type="scientific">Hypnocyclicus thermotrophus</name>
    <dbReference type="NCBI Taxonomy" id="1627895"/>
    <lineage>
        <taxon>Bacteria</taxon>
        <taxon>Fusobacteriati</taxon>
        <taxon>Fusobacteriota</taxon>
        <taxon>Fusobacteriia</taxon>
        <taxon>Fusobacteriales</taxon>
        <taxon>Fusobacteriaceae</taxon>
        <taxon>Hypnocyclicus</taxon>
    </lineage>
</organism>
<feature type="chain" id="PRO_5041319255" evidence="1">
    <location>
        <begin position="21"/>
        <end position="268"/>
    </location>
</feature>
<evidence type="ECO:0000313" key="3">
    <source>
        <dbReference type="EMBL" id="TDT69185.1"/>
    </source>
</evidence>
<name>A0AA46DYB1_9FUSO</name>
<dbReference type="Gene3D" id="2.60.40.1190">
    <property type="match status" value="1"/>
</dbReference>
<proteinExistence type="predicted"/>
<evidence type="ECO:0000256" key="1">
    <source>
        <dbReference type="SAM" id="SignalP"/>
    </source>
</evidence>
<protein>
    <submittedName>
        <fullName evidence="3">Glucodextranase-like protein</fullName>
    </submittedName>
</protein>
<dbReference type="SUPFAM" id="SSF49344">
    <property type="entry name" value="CBD9-like"/>
    <property type="match status" value="1"/>
</dbReference>
<gene>
    <name evidence="3" type="ORF">EV215_1527</name>
</gene>
<dbReference type="InterPro" id="IPR019248">
    <property type="entry name" value="Glucodextran_C"/>
</dbReference>
<feature type="domain" description="Glucodextranase-like C-terminal" evidence="2">
    <location>
        <begin position="36"/>
        <end position="243"/>
    </location>
</feature>
<evidence type="ECO:0000259" key="2">
    <source>
        <dbReference type="Pfam" id="PF09985"/>
    </source>
</evidence>